<evidence type="ECO:0000259" key="4">
    <source>
        <dbReference type="PROSITE" id="PS50110"/>
    </source>
</evidence>
<dbReference type="AlphaFoldDB" id="A0A2G9C3R7"/>
<keyword evidence="6" id="KW-1185">Reference proteome</keyword>
<reference evidence="5 6" key="1">
    <citation type="submission" date="2017-11" db="EMBL/GenBank/DDBJ databases">
        <title>Draft genome sequence of Mitsuaria sp. HWN-4.</title>
        <authorList>
            <person name="Gundlapally S.R."/>
        </authorList>
    </citation>
    <scope>NUCLEOTIDE SEQUENCE [LARGE SCALE GENOMIC DNA]</scope>
    <source>
        <strain evidence="5 6">HWN-4</strain>
    </source>
</reference>
<feature type="domain" description="Response regulatory" evidence="4">
    <location>
        <begin position="83"/>
        <end position="197"/>
    </location>
</feature>
<dbReference type="GO" id="GO:0000160">
    <property type="term" value="P:phosphorelay signal transduction system"/>
    <property type="evidence" value="ECO:0007669"/>
    <property type="project" value="InterPro"/>
</dbReference>
<proteinExistence type="predicted"/>
<evidence type="ECO:0000313" key="5">
    <source>
        <dbReference type="EMBL" id="PIM51066.1"/>
    </source>
</evidence>
<gene>
    <name evidence="5" type="ORF">CS062_21690</name>
</gene>
<dbReference type="InterPro" id="IPR050595">
    <property type="entry name" value="Bact_response_regulator"/>
</dbReference>
<dbReference type="SUPFAM" id="SSF52172">
    <property type="entry name" value="CheY-like"/>
    <property type="match status" value="1"/>
</dbReference>
<dbReference type="Gene3D" id="3.40.50.2300">
    <property type="match status" value="1"/>
</dbReference>
<dbReference type="InterPro" id="IPR011006">
    <property type="entry name" value="CheY-like_superfamily"/>
</dbReference>
<dbReference type="PANTHER" id="PTHR44591">
    <property type="entry name" value="STRESS RESPONSE REGULATOR PROTEIN 1"/>
    <property type="match status" value="1"/>
</dbReference>
<dbReference type="Pfam" id="PF00072">
    <property type="entry name" value="Response_reg"/>
    <property type="match status" value="1"/>
</dbReference>
<dbReference type="InterPro" id="IPR001789">
    <property type="entry name" value="Sig_transdc_resp-reg_receiver"/>
</dbReference>
<feature type="region of interest" description="Disordered" evidence="3">
    <location>
        <begin position="204"/>
        <end position="231"/>
    </location>
</feature>
<protein>
    <recommendedName>
        <fullName evidence="4">Response regulatory domain-containing protein</fullName>
    </recommendedName>
</protein>
<name>A0A2G9C3R7_9BURK</name>
<feature type="region of interest" description="Disordered" evidence="3">
    <location>
        <begin position="1"/>
        <end position="20"/>
    </location>
</feature>
<dbReference type="EMBL" id="PEOG01000081">
    <property type="protein sequence ID" value="PIM51066.1"/>
    <property type="molecule type" value="Genomic_DNA"/>
</dbReference>
<sequence>MRGIVPRPCDGQLTKSEASPGQFVGGVSGGWWRARMWKGRRDGRMRPMPAQVHRRPLPGAMRARRLLPPLQTFPNDTMQDRLKVLIADDQPDSLELLRELLTVYNFELKVAPTGLEAIRIGLKWEPDLLITDIAMPDADGRHVASRLKLSLPALVAIAVSGTPLNTDFESADDLVFDDYFVKPLNWARLHAVLTRHGAKMVDPGDAQLFGPNDGADVSLGAPTDPSRRPER</sequence>
<dbReference type="PANTHER" id="PTHR44591:SF3">
    <property type="entry name" value="RESPONSE REGULATORY DOMAIN-CONTAINING PROTEIN"/>
    <property type="match status" value="1"/>
</dbReference>
<evidence type="ECO:0000256" key="3">
    <source>
        <dbReference type="SAM" id="MobiDB-lite"/>
    </source>
</evidence>
<dbReference type="PROSITE" id="PS50110">
    <property type="entry name" value="RESPONSE_REGULATORY"/>
    <property type="match status" value="1"/>
</dbReference>
<dbReference type="SMART" id="SM00448">
    <property type="entry name" value="REC"/>
    <property type="match status" value="1"/>
</dbReference>
<comment type="caution">
    <text evidence="5">The sequence shown here is derived from an EMBL/GenBank/DDBJ whole genome shotgun (WGS) entry which is preliminary data.</text>
</comment>
<evidence type="ECO:0000313" key="6">
    <source>
        <dbReference type="Proteomes" id="UP000231501"/>
    </source>
</evidence>
<feature type="modified residue" description="4-aspartylphosphate" evidence="2">
    <location>
        <position position="132"/>
    </location>
</feature>
<keyword evidence="1 2" id="KW-0597">Phosphoprotein</keyword>
<dbReference type="Proteomes" id="UP000231501">
    <property type="component" value="Unassembled WGS sequence"/>
</dbReference>
<evidence type="ECO:0000256" key="2">
    <source>
        <dbReference type="PROSITE-ProRule" id="PRU00169"/>
    </source>
</evidence>
<evidence type="ECO:0000256" key="1">
    <source>
        <dbReference type="ARBA" id="ARBA00022553"/>
    </source>
</evidence>
<accession>A0A2G9C3R7</accession>
<dbReference type="CDD" id="cd00156">
    <property type="entry name" value="REC"/>
    <property type="match status" value="1"/>
</dbReference>
<organism evidence="5 6">
    <name type="scientific">Roseateles chitinivorans</name>
    <dbReference type="NCBI Taxonomy" id="2917965"/>
    <lineage>
        <taxon>Bacteria</taxon>
        <taxon>Pseudomonadati</taxon>
        <taxon>Pseudomonadota</taxon>
        <taxon>Betaproteobacteria</taxon>
        <taxon>Burkholderiales</taxon>
        <taxon>Sphaerotilaceae</taxon>
        <taxon>Roseateles</taxon>
    </lineage>
</organism>